<dbReference type="GO" id="GO:0015031">
    <property type="term" value="P:protein transport"/>
    <property type="evidence" value="ECO:0007669"/>
    <property type="project" value="UniProtKB-KW"/>
</dbReference>
<sequence>MSAPVARRAPYKDFLQPALQRRFAGTAGIILLLAYVESLTLSRWNSLIWPWFPLGLPGLRALAIFLSVLPLIILRIAHSHMGIRTSDSVFETLWKTAFRFSTLETILTYIISAFLFSQIYLKSTPEDAGLRWIAYASNRTRLNEHALFYTVNLLVLGLVQSVIHMVVDMNRLILGVVEDKPADGDGDGNERNAATPSDTETWAAKIGEWTPILMVRCGVLAITVAMANYIFIYHFVRMVAWRSSLWFLRPFYELPKANLPSSGAPWSVWMLGRSIWASFLLSLLWYFGEVAFRVQQTREPLKRGQPLSSESRDPNGSLLNGLQSKKPRISAFAMWELAFIARDYTTRRQSIFEDIDRRDGPMWSQIYGVCLGTVQSIERRIDEYGKAPTPTTVTEPAVAPTQPCERTSQTVTANDVSAPRPVNKGALLADTVSKLVTSPGRTPVEDWSPVVKKRVGQVADRILTQEQREALRIEVLRQQAGALVVRALALPIIGPLFQQTFGRRFAKAVLGAPYAESSVYINAAYALSRLAAHSLVEDKYGNVQRDVPAIIRTFTAVINRLEAFRDGFPAHWTDLSLSRRCQEVSEVLVALKDGLNVLLTEFGPYSGDLRLSRADMRLAREAAVIAADERQPEVQQRRRQRRQQQQQLG</sequence>
<accession>A0A439D5I8</accession>
<dbReference type="GO" id="GO:0106166">
    <property type="term" value="F:spindle pole body-nuclear membrane anchor activity"/>
    <property type="evidence" value="ECO:0007669"/>
    <property type="project" value="TreeGrafter"/>
</dbReference>
<feature type="region of interest" description="Disordered" evidence="13">
    <location>
        <begin position="303"/>
        <end position="322"/>
    </location>
</feature>
<proteinExistence type="inferred from homology"/>
<dbReference type="Pfam" id="PF09531">
    <property type="entry name" value="Ndc1_Nup"/>
    <property type="match status" value="1"/>
</dbReference>
<evidence type="ECO:0008006" key="17">
    <source>
        <dbReference type="Google" id="ProtNLM"/>
    </source>
</evidence>
<feature type="transmembrane region" description="Helical" evidence="14">
    <location>
        <begin position="98"/>
        <end position="121"/>
    </location>
</feature>
<dbReference type="STRING" id="363999.A0A439D5I8"/>
<keyword evidence="8 14" id="KW-1133">Transmembrane helix</keyword>
<dbReference type="InterPro" id="IPR019049">
    <property type="entry name" value="Nucleoporin_prot_Ndc1/Nup"/>
</dbReference>
<evidence type="ECO:0000256" key="12">
    <source>
        <dbReference type="ARBA" id="ARBA00023242"/>
    </source>
</evidence>
<dbReference type="GO" id="GO:0051028">
    <property type="term" value="P:mRNA transport"/>
    <property type="evidence" value="ECO:0007669"/>
    <property type="project" value="UniProtKB-KW"/>
</dbReference>
<dbReference type="GO" id="GO:0070631">
    <property type="term" value="P:spindle pole body localization"/>
    <property type="evidence" value="ECO:0007669"/>
    <property type="project" value="TreeGrafter"/>
</dbReference>
<keyword evidence="16" id="KW-1185">Reference proteome</keyword>
<keyword evidence="12" id="KW-0539">Nucleus</keyword>
<keyword evidence="4" id="KW-0813">Transport</keyword>
<evidence type="ECO:0000256" key="6">
    <source>
        <dbReference type="ARBA" id="ARBA00022816"/>
    </source>
</evidence>
<evidence type="ECO:0000256" key="2">
    <source>
        <dbReference type="ARBA" id="ARBA00004567"/>
    </source>
</evidence>
<comment type="caution">
    <text evidence="15">The sequence shown here is derived from an EMBL/GenBank/DDBJ whole genome shotgun (WGS) entry which is preliminary data.</text>
</comment>
<dbReference type="PANTHER" id="PTHR13269">
    <property type="entry name" value="NUCLEOPORIN NDC1"/>
    <property type="match status" value="1"/>
</dbReference>
<keyword evidence="6" id="KW-0509">mRNA transport</keyword>
<evidence type="ECO:0000256" key="5">
    <source>
        <dbReference type="ARBA" id="ARBA00022692"/>
    </source>
</evidence>
<feature type="transmembrane region" description="Helical" evidence="14">
    <location>
        <begin position="58"/>
        <end position="77"/>
    </location>
</feature>
<evidence type="ECO:0000313" key="15">
    <source>
        <dbReference type="EMBL" id="RWA09658.1"/>
    </source>
</evidence>
<dbReference type="EMBL" id="RYZI01000145">
    <property type="protein sequence ID" value="RWA09658.1"/>
    <property type="molecule type" value="Genomic_DNA"/>
</dbReference>
<evidence type="ECO:0000256" key="11">
    <source>
        <dbReference type="ARBA" id="ARBA00023136"/>
    </source>
</evidence>
<evidence type="ECO:0000256" key="8">
    <source>
        <dbReference type="ARBA" id="ARBA00022989"/>
    </source>
</evidence>
<evidence type="ECO:0000256" key="10">
    <source>
        <dbReference type="ARBA" id="ARBA00023132"/>
    </source>
</evidence>
<feature type="transmembrane region" description="Helical" evidence="14">
    <location>
        <begin position="21"/>
        <end position="38"/>
    </location>
</feature>
<dbReference type="GO" id="GO:0005816">
    <property type="term" value="C:spindle pole body"/>
    <property type="evidence" value="ECO:0007669"/>
    <property type="project" value="TreeGrafter"/>
</dbReference>
<feature type="transmembrane region" description="Helical" evidence="14">
    <location>
        <begin position="213"/>
        <end position="236"/>
    </location>
</feature>
<organism evidence="15 16">
    <name type="scientific">Xylaria grammica</name>
    <dbReference type="NCBI Taxonomy" id="363999"/>
    <lineage>
        <taxon>Eukaryota</taxon>
        <taxon>Fungi</taxon>
        <taxon>Dikarya</taxon>
        <taxon>Ascomycota</taxon>
        <taxon>Pezizomycotina</taxon>
        <taxon>Sordariomycetes</taxon>
        <taxon>Xylariomycetidae</taxon>
        <taxon>Xylariales</taxon>
        <taxon>Xylariaceae</taxon>
        <taxon>Xylaria</taxon>
    </lineage>
</organism>
<protein>
    <recommendedName>
        <fullName evidence="17">Nucleoporin protein Ndc1-Nup</fullName>
    </recommendedName>
</protein>
<evidence type="ECO:0000256" key="7">
    <source>
        <dbReference type="ARBA" id="ARBA00022927"/>
    </source>
</evidence>
<keyword evidence="7" id="KW-0653">Protein transport</keyword>
<evidence type="ECO:0000256" key="1">
    <source>
        <dbReference type="ARBA" id="ARBA00004232"/>
    </source>
</evidence>
<dbReference type="Proteomes" id="UP000286045">
    <property type="component" value="Unassembled WGS sequence"/>
</dbReference>
<evidence type="ECO:0000313" key="16">
    <source>
        <dbReference type="Proteomes" id="UP000286045"/>
    </source>
</evidence>
<feature type="compositionally biased region" description="Low complexity" evidence="13">
    <location>
        <begin position="387"/>
        <end position="403"/>
    </location>
</feature>
<dbReference type="GO" id="GO:0006999">
    <property type="term" value="P:nuclear pore organization"/>
    <property type="evidence" value="ECO:0007669"/>
    <property type="project" value="TreeGrafter"/>
</dbReference>
<dbReference type="AlphaFoldDB" id="A0A439D5I8"/>
<dbReference type="GO" id="GO:0070762">
    <property type="term" value="C:nuclear pore transmembrane ring"/>
    <property type="evidence" value="ECO:0007669"/>
    <property type="project" value="TreeGrafter"/>
</dbReference>
<feature type="compositionally biased region" description="Polar residues" evidence="13">
    <location>
        <begin position="404"/>
        <end position="415"/>
    </location>
</feature>
<comment type="subcellular location">
    <subcellularLocation>
        <location evidence="1">Nucleus membrane</location>
        <topology evidence="1">Multi-pass membrane protein</topology>
    </subcellularLocation>
    <subcellularLocation>
        <location evidence="2">Nucleus</location>
        <location evidence="2">Nuclear pore complex</location>
    </subcellularLocation>
</comment>
<feature type="transmembrane region" description="Helical" evidence="14">
    <location>
        <begin position="266"/>
        <end position="288"/>
    </location>
</feature>
<feature type="region of interest" description="Disordered" evidence="13">
    <location>
        <begin position="629"/>
        <end position="649"/>
    </location>
</feature>
<name>A0A439D5I8_9PEZI</name>
<keyword evidence="9" id="KW-0811">Translocation</keyword>
<reference evidence="15 16" key="1">
    <citation type="submission" date="2018-12" db="EMBL/GenBank/DDBJ databases">
        <title>Draft genome sequence of Xylaria grammica IHI A82.</title>
        <authorList>
            <person name="Buettner E."/>
            <person name="Kellner H."/>
        </authorList>
    </citation>
    <scope>NUCLEOTIDE SEQUENCE [LARGE SCALE GENOMIC DNA]</scope>
    <source>
        <strain evidence="15 16">IHI A82</strain>
    </source>
</reference>
<keyword evidence="11 14" id="KW-0472">Membrane</keyword>
<dbReference type="GO" id="GO:0031965">
    <property type="term" value="C:nuclear membrane"/>
    <property type="evidence" value="ECO:0007669"/>
    <property type="project" value="UniProtKB-SubCell"/>
</dbReference>
<keyword evidence="5 14" id="KW-0812">Transmembrane</keyword>
<dbReference type="PANTHER" id="PTHR13269:SF6">
    <property type="entry name" value="NUCLEOPORIN NDC1"/>
    <property type="match status" value="1"/>
</dbReference>
<comment type="similarity">
    <text evidence="3">Belongs to the NDC1 family.</text>
</comment>
<evidence type="ECO:0000256" key="4">
    <source>
        <dbReference type="ARBA" id="ARBA00022448"/>
    </source>
</evidence>
<feature type="region of interest" description="Disordered" evidence="13">
    <location>
        <begin position="386"/>
        <end position="416"/>
    </location>
</feature>
<keyword evidence="10" id="KW-0906">Nuclear pore complex</keyword>
<evidence type="ECO:0000256" key="3">
    <source>
        <dbReference type="ARBA" id="ARBA00005760"/>
    </source>
</evidence>
<gene>
    <name evidence="15" type="ORF">EKO27_g5454</name>
</gene>
<evidence type="ECO:0000256" key="13">
    <source>
        <dbReference type="SAM" id="MobiDB-lite"/>
    </source>
</evidence>
<feature type="transmembrane region" description="Helical" evidence="14">
    <location>
        <begin position="146"/>
        <end position="167"/>
    </location>
</feature>
<evidence type="ECO:0000256" key="9">
    <source>
        <dbReference type="ARBA" id="ARBA00023010"/>
    </source>
</evidence>
<evidence type="ECO:0000256" key="14">
    <source>
        <dbReference type="SAM" id="Phobius"/>
    </source>
</evidence>